<evidence type="ECO:0000313" key="6">
    <source>
        <dbReference type="EMBL" id="PNF35866.1"/>
    </source>
</evidence>
<keyword evidence="5" id="KW-0812">Transmembrane</keyword>
<comment type="similarity">
    <text evidence="1 4">Belongs to the UDP-glycosyltransferase family.</text>
</comment>
<keyword evidence="2 4" id="KW-0328">Glycosyltransferase</keyword>
<protein>
    <recommendedName>
        <fullName evidence="5">UDP-glucuronosyltransferase</fullName>
        <ecNumber evidence="5">2.4.1.17</ecNumber>
    </recommendedName>
</protein>
<comment type="subcellular location">
    <subcellularLocation>
        <location evidence="5">Membrane</location>
        <topology evidence="5">Single-pass membrane protein</topology>
    </subcellularLocation>
</comment>
<evidence type="ECO:0000313" key="7">
    <source>
        <dbReference type="Proteomes" id="UP000235965"/>
    </source>
</evidence>
<feature type="chain" id="PRO_5014211364" description="UDP-glucuronosyltransferase" evidence="5">
    <location>
        <begin position="20"/>
        <end position="517"/>
    </location>
</feature>
<keyword evidence="5" id="KW-0732">Signal</keyword>
<dbReference type="FunFam" id="3.40.50.2000:FF:000050">
    <property type="entry name" value="UDP-glucuronosyltransferase"/>
    <property type="match status" value="1"/>
</dbReference>
<dbReference type="AlphaFoldDB" id="A0A2J7R4V4"/>
<dbReference type="InterPro" id="IPR035595">
    <property type="entry name" value="UDP_glycos_trans_CS"/>
</dbReference>
<dbReference type="GO" id="GO:0015020">
    <property type="term" value="F:glucuronosyltransferase activity"/>
    <property type="evidence" value="ECO:0007669"/>
    <property type="project" value="UniProtKB-EC"/>
</dbReference>
<sequence length="517" mass="58468">MWHFLTFFLLQYLLGHSSGSRILGVFPHVARSHFMMSETLMKGLAARGHEVVVISHFPQKTQIPNYTDISLVGSMPNFVSTVPLDVIATDSVYTIVTLLAELAVTGCEKTLSHPPVLKLINSKETFDLVITELFNTDCYVGFAYKFQAPFISIVTTPLLPWGYERFANPDNPSYIGNIFLGHSDKMSFLERLVNTIYLKKSQWEYHYWFDLPSQAVARRYFGESLPPLAEFVRNTSLVLVNRHFSLNQPVPNVPSVIEVGGLHVQIPKKLPEDIDKFLNESEHGAIFFSLGSTVRADTFSQQKMAAFLQAFSELPQRILWKWEGSTLPGQPKNIKTAKWLPQVDVLGHPKVRLFLTHGGLMGTMEAVFSGVPMVAIPLFGDQFHNVKNLQDEGIAVKLDHMSVTKEKVLAALREVLSNPSYKENAMAVSRAFRDRPMSPLNTAMFWTEYVIRHRGAPHMRSAALELSWYQYLLLDVIAVLFVITAASLLTLYVIFKKLFHLLVSKPLHSKAEKKKMN</sequence>
<dbReference type="InParanoid" id="A0A2J7R4V4"/>
<comment type="caution">
    <text evidence="6">The sequence shown here is derived from an EMBL/GenBank/DDBJ whole genome shotgun (WGS) entry which is preliminary data.</text>
</comment>
<keyword evidence="5" id="KW-0472">Membrane</keyword>
<keyword evidence="7" id="KW-1185">Reference proteome</keyword>
<name>A0A2J7R4V4_9NEOP</name>
<dbReference type="FunCoup" id="A0A2J7R4V4">
    <property type="interactions" value="199"/>
</dbReference>
<dbReference type="EC" id="2.4.1.17" evidence="5"/>
<dbReference type="PANTHER" id="PTHR48043">
    <property type="entry name" value="EG:EG0003.4 PROTEIN-RELATED"/>
    <property type="match status" value="1"/>
</dbReference>
<evidence type="ECO:0000256" key="2">
    <source>
        <dbReference type="ARBA" id="ARBA00022676"/>
    </source>
</evidence>
<gene>
    <name evidence="6" type="ORF">B7P43_G09427</name>
</gene>
<proteinExistence type="inferred from homology"/>
<dbReference type="GO" id="GO:0016020">
    <property type="term" value="C:membrane"/>
    <property type="evidence" value="ECO:0007669"/>
    <property type="project" value="UniProtKB-SubCell"/>
</dbReference>
<dbReference type="PROSITE" id="PS00375">
    <property type="entry name" value="UDPGT"/>
    <property type="match status" value="1"/>
</dbReference>
<evidence type="ECO:0000256" key="4">
    <source>
        <dbReference type="RuleBase" id="RU003718"/>
    </source>
</evidence>
<dbReference type="OrthoDB" id="5835829at2759"/>
<dbReference type="Pfam" id="PF00201">
    <property type="entry name" value="UDPGT"/>
    <property type="match status" value="1"/>
</dbReference>
<feature type="transmembrane region" description="Helical" evidence="5">
    <location>
        <begin position="468"/>
        <end position="495"/>
    </location>
</feature>
<keyword evidence="3 4" id="KW-0808">Transferase</keyword>
<reference evidence="6 7" key="1">
    <citation type="submission" date="2017-12" db="EMBL/GenBank/DDBJ databases">
        <title>Hemimetabolous genomes reveal molecular basis of termite eusociality.</title>
        <authorList>
            <person name="Harrison M.C."/>
            <person name="Jongepier E."/>
            <person name="Robertson H.M."/>
            <person name="Arning N."/>
            <person name="Bitard-Feildel T."/>
            <person name="Chao H."/>
            <person name="Childers C.P."/>
            <person name="Dinh H."/>
            <person name="Doddapaneni H."/>
            <person name="Dugan S."/>
            <person name="Gowin J."/>
            <person name="Greiner C."/>
            <person name="Han Y."/>
            <person name="Hu H."/>
            <person name="Hughes D.S.T."/>
            <person name="Huylmans A.-K."/>
            <person name="Kemena C."/>
            <person name="Kremer L.P.M."/>
            <person name="Lee S.L."/>
            <person name="Lopez-Ezquerra A."/>
            <person name="Mallet L."/>
            <person name="Monroy-Kuhn J.M."/>
            <person name="Moser A."/>
            <person name="Murali S.C."/>
            <person name="Muzny D.M."/>
            <person name="Otani S."/>
            <person name="Piulachs M.-D."/>
            <person name="Poelchau M."/>
            <person name="Qu J."/>
            <person name="Schaub F."/>
            <person name="Wada-Katsumata A."/>
            <person name="Worley K.C."/>
            <person name="Xie Q."/>
            <person name="Ylla G."/>
            <person name="Poulsen M."/>
            <person name="Gibbs R.A."/>
            <person name="Schal C."/>
            <person name="Richards S."/>
            <person name="Belles X."/>
            <person name="Korb J."/>
            <person name="Bornberg-Bauer E."/>
        </authorList>
    </citation>
    <scope>NUCLEOTIDE SEQUENCE [LARGE SCALE GENOMIC DNA]</scope>
    <source>
        <tissue evidence="6">Whole body</tissue>
    </source>
</reference>
<keyword evidence="5" id="KW-1133">Transmembrane helix</keyword>
<comment type="catalytic activity">
    <reaction evidence="5">
        <text>glucuronate acceptor + UDP-alpha-D-glucuronate = acceptor beta-D-glucuronoside + UDP + H(+)</text>
        <dbReference type="Rhea" id="RHEA:21032"/>
        <dbReference type="ChEBI" id="CHEBI:15378"/>
        <dbReference type="ChEBI" id="CHEBI:58052"/>
        <dbReference type="ChEBI" id="CHEBI:58223"/>
        <dbReference type="ChEBI" id="CHEBI:132367"/>
        <dbReference type="ChEBI" id="CHEBI:132368"/>
        <dbReference type="EC" id="2.4.1.17"/>
    </reaction>
</comment>
<evidence type="ECO:0000256" key="5">
    <source>
        <dbReference type="RuleBase" id="RU362059"/>
    </source>
</evidence>
<organism evidence="6 7">
    <name type="scientific">Cryptotermes secundus</name>
    <dbReference type="NCBI Taxonomy" id="105785"/>
    <lineage>
        <taxon>Eukaryota</taxon>
        <taxon>Metazoa</taxon>
        <taxon>Ecdysozoa</taxon>
        <taxon>Arthropoda</taxon>
        <taxon>Hexapoda</taxon>
        <taxon>Insecta</taxon>
        <taxon>Pterygota</taxon>
        <taxon>Neoptera</taxon>
        <taxon>Polyneoptera</taxon>
        <taxon>Dictyoptera</taxon>
        <taxon>Blattodea</taxon>
        <taxon>Blattoidea</taxon>
        <taxon>Termitoidae</taxon>
        <taxon>Kalotermitidae</taxon>
        <taxon>Cryptotermitinae</taxon>
        <taxon>Cryptotermes</taxon>
    </lineage>
</organism>
<evidence type="ECO:0000256" key="3">
    <source>
        <dbReference type="ARBA" id="ARBA00022679"/>
    </source>
</evidence>
<dbReference type="Gene3D" id="3.40.50.2000">
    <property type="entry name" value="Glycogen Phosphorylase B"/>
    <property type="match status" value="2"/>
</dbReference>
<feature type="signal peptide" evidence="5">
    <location>
        <begin position="1"/>
        <end position="19"/>
    </location>
</feature>
<dbReference type="EMBL" id="NEVH01007402">
    <property type="protein sequence ID" value="PNF35866.1"/>
    <property type="molecule type" value="Genomic_DNA"/>
</dbReference>
<evidence type="ECO:0000256" key="1">
    <source>
        <dbReference type="ARBA" id="ARBA00009995"/>
    </source>
</evidence>
<dbReference type="Proteomes" id="UP000235965">
    <property type="component" value="Unassembled WGS sequence"/>
</dbReference>
<dbReference type="InterPro" id="IPR050271">
    <property type="entry name" value="UDP-glycosyltransferase"/>
</dbReference>
<dbReference type="CDD" id="cd03784">
    <property type="entry name" value="GT1_Gtf-like"/>
    <property type="match status" value="1"/>
</dbReference>
<dbReference type="PANTHER" id="PTHR48043:SF145">
    <property type="entry name" value="FI06409P-RELATED"/>
    <property type="match status" value="1"/>
</dbReference>
<dbReference type="InterPro" id="IPR002213">
    <property type="entry name" value="UDP_glucos_trans"/>
</dbReference>
<accession>A0A2J7R4V4</accession>
<dbReference type="SUPFAM" id="SSF53756">
    <property type="entry name" value="UDP-Glycosyltransferase/glycogen phosphorylase"/>
    <property type="match status" value="1"/>
</dbReference>